<accession>A0AAD9UWE8</accession>
<evidence type="ECO:0000256" key="2">
    <source>
        <dbReference type="SAM" id="MobiDB-lite"/>
    </source>
</evidence>
<sequence length="234" mass="27292">MCREAIVSEPYNFRVRSPERGQVWDSIAAHLNSLNQPKFKVTGRAVRDRYTLLTSRHKQKLRDEEKASGIEIEETELDILLEDILEREKNAKEKINEQSAEKKAKAAQEKEAAEEIRLQALQTLKDKGKRKSEDENQKGPKMRRRTSDAIEFLVEKAEKDRELKMEELKIKNREVEIAAAKQDEEAKQQQFMLASLMQQMERQQQLQQQNIQAMLAQQNNLLMAMLQNSKNNSQ</sequence>
<reference evidence="3" key="2">
    <citation type="journal article" date="2023" name="Science">
        <title>Genomic signatures of disease resistance in endangered staghorn corals.</title>
        <authorList>
            <person name="Vollmer S.V."/>
            <person name="Selwyn J.D."/>
            <person name="Despard B.A."/>
            <person name="Roesel C.L."/>
        </authorList>
    </citation>
    <scope>NUCLEOTIDE SEQUENCE</scope>
    <source>
        <strain evidence="3">K2</strain>
    </source>
</reference>
<dbReference type="PANTHER" id="PTHR33309">
    <property type="entry name" value="KERATIN, ULTRA HIGH-SULFUR MATRIX PROTEIN-LIKE"/>
    <property type="match status" value="1"/>
</dbReference>
<proteinExistence type="predicted"/>
<protein>
    <submittedName>
        <fullName evidence="3">Uncharacterized protein</fullName>
    </submittedName>
</protein>
<reference evidence="3" key="1">
    <citation type="journal article" date="2023" name="G3 (Bethesda)">
        <title>Whole genome assembly and annotation of the endangered Caribbean coral Acropora cervicornis.</title>
        <authorList>
            <person name="Selwyn J.D."/>
            <person name="Vollmer S.V."/>
        </authorList>
    </citation>
    <scope>NUCLEOTIDE SEQUENCE</scope>
    <source>
        <strain evidence="3">K2</strain>
    </source>
</reference>
<evidence type="ECO:0000256" key="1">
    <source>
        <dbReference type="SAM" id="Coils"/>
    </source>
</evidence>
<dbReference type="AlphaFoldDB" id="A0AAD9UWE8"/>
<keyword evidence="4" id="KW-1185">Reference proteome</keyword>
<gene>
    <name evidence="3" type="ORF">P5673_026538</name>
</gene>
<keyword evidence="1" id="KW-0175">Coiled coil</keyword>
<dbReference type="EMBL" id="JARQWQ010000087">
    <property type="protein sequence ID" value="KAK2552451.1"/>
    <property type="molecule type" value="Genomic_DNA"/>
</dbReference>
<evidence type="ECO:0000313" key="4">
    <source>
        <dbReference type="Proteomes" id="UP001249851"/>
    </source>
</evidence>
<dbReference type="Proteomes" id="UP001249851">
    <property type="component" value="Unassembled WGS sequence"/>
</dbReference>
<comment type="caution">
    <text evidence="3">The sequence shown here is derived from an EMBL/GenBank/DDBJ whole genome shotgun (WGS) entry which is preliminary data.</text>
</comment>
<evidence type="ECO:0000313" key="3">
    <source>
        <dbReference type="EMBL" id="KAK2552451.1"/>
    </source>
</evidence>
<dbReference type="PANTHER" id="PTHR33309:SF1">
    <property type="entry name" value="MYB_SANT-LIKE DNA-BINDING DOMAIN-CONTAINING PROTEIN"/>
    <property type="match status" value="1"/>
</dbReference>
<feature type="coiled-coil region" evidence="1">
    <location>
        <begin position="154"/>
        <end position="217"/>
    </location>
</feature>
<feature type="region of interest" description="Disordered" evidence="2">
    <location>
        <begin position="122"/>
        <end position="146"/>
    </location>
</feature>
<name>A0AAD9UWE8_ACRCE</name>
<organism evidence="3 4">
    <name type="scientific">Acropora cervicornis</name>
    <name type="common">Staghorn coral</name>
    <dbReference type="NCBI Taxonomy" id="6130"/>
    <lineage>
        <taxon>Eukaryota</taxon>
        <taxon>Metazoa</taxon>
        <taxon>Cnidaria</taxon>
        <taxon>Anthozoa</taxon>
        <taxon>Hexacorallia</taxon>
        <taxon>Scleractinia</taxon>
        <taxon>Astrocoeniina</taxon>
        <taxon>Acroporidae</taxon>
        <taxon>Acropora</taxon>
    </lineage>
</organism>